<dbReference type="InterPro" id="IPR042178">
    <property type="entry name" value="Serpin_sf_1"/>
</dbReference>
<dbReference type="EMBL" id="FO082843">
    <property type="protein sequence ID" value="CCF64285.1"/>
    <property type="molecule type" value="Genomic_DNA"/>
</dbReference>
<dbReference type="SMART" id="SM00093">
    <property type="entry name" value="SERPIN"/>
    <property type="match status" value="1"/>
</dbReference>
<dbReference type="InterPro" id="IPR023796">
    <property type="entry name" value="Serpin_dom"/>
</dbReference>
<dbReference type="Gene3D" id="3.30.497.10">
    <property type="entry name" value="Antithrombin, subunit I, domain 2"/>
    <property type="match status" value="2"/>
</dbReference>
<protein>
    <recommendedName>
        <fullName evidence="3">Serpin domain-containing protein</fullName>
    </recommendedName>
</protein>
<accession>H6R1A5</accession>
<name>H6R1A5_NOCCG</name>
<dbReference type="AlphaFoldDB" id="H6R1A5"/>
<dbReference type="RefSeq" id="WP_014351741.1">
    <property type="nucleotide sequence ID" value="NC_016887.1"/>
</dbReference>
<feature type="compositionally biased region" description="Pro residues" evidence="2">
    <location>
        <begin position="417"/>
        <end position="484"/>
    </location>
</feature>
<evidence type="ECO:0000259" key="3">
    <source>
        <dbReference type="SMART" id="SM00093"/>
    </source>
</evidence>
<gene>
    <name evidence="4" type="ordered locus">NOCYR_3521</name>
</gene>
<organism evidence="4 5">
    <name type="scientific">Nocardia cyriacigeorgica (strain GUH-2)</name>
    <dbReference type="NCBI Taxonomy" id="1127134"/>
    <lineage>
        <taxon>Bacteria</taxon>
        <taxon>Bacillati</taxon>
        <taxon>Actinomycetota</taxon>
        <taxon>Actinomycetes</taxon>
        <taxon>Mycobacteriales</taxon>
        <taxon>Nocardiaceae</taxon>
        <taxon>Nocardia</taxon>
    </lineage>
</organism>
<dbReference type="KEGG" id="ncy:NOCYR_3521"/>
<dbReference type="HOGENOM" id="CLU_041784_0_0_11"/>
<dbReference type="PANTHER" id="PTHR11461:SF211">
    <property type="entry name" value="GH10112P-RELATED"/>
    <property type="match status" value="1"/>
</dbReference>
<dbReference type="Pfam" id="PF00079">
    <property type="entry name" value="Serpin"/>
    <property type="match status" value="2"/>
</dbReference>
<sequence>MQTLLEPHVDAANQLTRRWCGVAADDDFVVSGAGVWPLLGLMAAAADGPARAQLEAAAGMPGSTALSAALRLMDTMGQAVDLSAALGVWVNRRLPLNDQWLGSLPPGTVDLLTDQAALDTWADRHTRGLIRKFPLLIDDFTELVLATALVARTMWLNQFRETHMTPESGPWQGSTVIALSRTTAALSDAAILDEPDPVTRVVVQGTADVDVHLLQGSGTPAQVLTTGLDALSGAIEARTQLPIGTVGPGLTVREETSLRNRHQLRLKLPPFDVRSEHDLCGPDLAALFGVTAAMTPGHHFPGISPAPLRINKGAQDVLARFTADGFEAAAVTAFSMAPGSKPPPPTEHRITVCTATFDRPFGFLAVHRPTGLAIVAGWIASRPEEYRPPAREQSAPVPGHRRLSPARPEPAPRHPHSAPPQPHPAPPRPHPAPPQPYPAPPRAPFGPAVSAPPIPAPPRPSPAPPTPRPSARPQPPAPPWPPAEDSPTTPLRRPPADPSPPNYQ</sequence>
<dbReference type="InterPro" id="IPR000215">
    <property type="entry name" value="Serpin_fam"/>
</dbReference>
<dbReference type="PRINTS" id="PR01217">
    <property type="entry name" value="PRICHEXTENSN"/>
</dbReference>
<dbReference type="Gene3D" id="2.30.39.10">
    <property type="entry name" value="Alpha-1-antitrypsin, domain 1"/>
    <property type="match status" value="1"/>
</dbReference>
<dbReference type="InterPro" id="IPR042185">
    <property type="entry name" value="Serpin_sf_2"/>
</dbReference>
<feature type="domain" description="Serpin" evidence="3">
    <location>
        <begin position="13"/>
        <end position="382"/>
    </location>
</feature>
<feature type="compositionally biased region" description="Pro residues" evidence="2">
    <location>
        <begin position="492"/>
        <end position="504"/>
    </location>
</feature>
<proteinExistence type="inferred from homology"/>
<dbReference type="Proteomes" id="UP000008190">
    <property type="component" value="Chromosome"/>
</dbReference>
<feature type="region of interest" description="Disordered" evidence="2">
    <location>
        <begin position="386"/>
        <end position="504"/>
    </location>
</feature>
<dbReference type="eggNOG" id="COG4826">
    <property type="taxonomic scope" value="Bacteria"/>
</dbReference>
<reference evidence="4 5" key="1">
    <citation type="journal article" date="2012" name="J. Bacteriol.">
        <title>Genome sequence of the human- and animal-pathogenic strain Nocardia cyriacigeorgica GUH-2.</title>
        <authorList>
            <person name="Zoropogui A."/>
            <person name="Pujic P."/>
            <person name="Normand P."/>
            <person name="Barbe V."/>
            <person name="Beaman B."/>
            <person name="Beaman L."/>
            <person name="Boiron P."/>
            <person name="Colinon C."/>
            <person name="Deredjian A."/>
            <person name="Graindorge A."/>
            <person name="Mangenot S."/>
            <person name="Nazaret S."/>
            <person name="Neto M."/>
            <person name="Petit S."/>
            <person name="Roche D."/>
            <person name="Vallenet D."/>
            <person name="Rodriguez-Nava V."/>
            <person name="Richard Y."/>
            <person name="Cournoyer B."/>
            <person name="Blaha D."/>
        </authorList>
    </citation>
    <scope>NUCLEOTIDE SEQUENCE [LARGE SCALE GENOMIC DNA]</scope>
    <source>
        <strain evidence="4 5">GUH-2</strain>
    </source>
</reference>
<evidence type="ECO:0000256" key="2">
    <source>
        <dbReference type="SAM" id="MobiDB-lite"/>
    </source>
</evidence>
<evidence type="ECO:0000313" key="4">
    <source>
        <dbReference type="EMBL" id="CCF64285.1"/>
    </source>
</evidence>
<dbReference type="PANTHER" id="PTHR11461">
    <property type="entry name" value="SERINE PROTEASE INHIBITOR, SERPIN"/>
    <property type="match status" value="1"/>
</dbReference>
<keyword evidence="5" id="KW-1185">Reference proteome</keyword>
<dbReference type="GO" id="GO:0004867">
    <property type="term" value="F:serine-type endopeptidase inhibitor activity"/>
    <property type="evidence" value="ECO:0007669"/>
    <property type="project" value="InterPro"/>
</dbReference>
<evidence type="ECO:0000256" key="1">
    <source>
        <dbReference type="RuleBase" id="RU000411"/>
    </source>
</evidence>
<dbReference type="STRING" id="1127134.NOCYR_3521"/>
<dbReference type="GO" id="GO:0005615">
    <property type="term" value="C:extracellular space"/>
    <property type="evidence" value="ECO:0007669"/>
    <property type="project" value="InterPro"/>
</dbReference>
<evidence type="ECO:0000313" key="5">
    <source>
        <dbReference type="Proteomes" id="UP000008190"/>
    </source>
</evidence>
<dbReference type="InterPro" id="IPR036186">
    <property type="entry name" value="Serpin_sf"/>
</dbReference>
<comment type="similarity">
    <text evidence="1">Belongs to the serpin family.</text>
</comment>
<dbReference type="SUPFAM" id="SSF56574">
    <property type="entry name" value="Serpins"/>
    <property type="match status" value="2"/>
</dbReference>